<name>A0A8T1SZ70_CHESE</name>
<dbReference type="OrthoDB" id="10488048at2759"/>
<comment type="caution">
    <text evidence="1">The sequence shown here is derived from an EMBL/GenBank/DDBJ whole genome shotgun (WGS) entry which is preliminary data.</text>
</comment>
<proteinExistence type="predicted"/>
<accession>A0A8T1SZ70</accession>
<sequence>MNPSRIYRLLPCHQLQKTDTLMPPPPQNVDDFKQFQELFKRVALSQDIPLEKVQETQHRLLKILQPSAPSKIALPINEALLEPADTLWQTPASIPPTCKKAECKYYVPARDVDFLFS</sequence>
<reference evidence="1 2" key="1">
    <citation type="journal article" date="2020" name="G3 (Bethesda)">
        <title>Draft Genome of the Common Snapping Turtle, Chelydra serpentina, a Model for Phenotypic Plasticity in Reptiles.</title>
        <authorList>
            <person name="Das D."/>
            <person name="Singh S.K."/>
            <person name="Bierstedt J."/>
            <person name="Erickson A."/>
            <person name="Galli G.L.J."/>
            <person name="Crossley D.A. 2nd"/>
            <person name="Rhen T."/>
        </authorList>
    </citation>
    <scope>NUCLEOTIDE SEQUENCE [LARGE SCALE GENOMIC DNA]</scope>
    <source>
        <strain evidence="1">KW</strain>
    </source>
</reference>
<keyword evidence="2" id="KW-1185">Reference proteome</keyword>
<dbReference type="EMBL" id="JAHGAV010000065">
    <property type="protein sequence ID" value="KAG6933910.1"/>
    <property type="molecule type" value="Genomic_DNA"/>
</dbReference>
<dbReference type="Proteomes" id="UP000765507">
    <property type="component" value="Unassembled WGS sequence"/>
</dbReference>
<organism evidence="1 2">
    <name type="scientific">Chelydra serpentina</name>
    <name type="common">Snapping turtle</name>
    <name type="synonym">Testudo serpentina</name>
    <dbReference type="NCBI Taxonomy" id="8475"/>
    <lineage>
        <taxon>Eukaryota</taxon>
        <taxon>Metazoa</taxon>
        <taxon>Chordata</taxon>
        <taxon>Craniata</taxon>
        <taxon>Vertebrata</taxon>
        <taxon>Euteleostomi</taxon>
        <taxon>Archelosauria</taxon>
        <taxon>Testudinata</taxon>
        <taxon>Testudines</taxon>
        <taxon>Cryptodira</taxon>
        <taxon>Durocryptodira</taxon>
        <taxon>Americhelydia</taxon>
        <taxon>Chelydroidea</taxon>
        <taxon>Chelydridae</taxon>
        <taxon>Chelydra</taxon>
    </lineage>
</organism>
<dbReference type="AlphaFoldDB" id="A0A8T1SZ70"/>
<protein>
    <submittedName>
        <fullName evidence="1">Complement C3-like</fullName>
    </submittedName>
</protein>
<evidence type="ECO:0000313" key="2">
    <source>
        <dbReference type="Proteomes" id="UP000765507"/>
    </source>
</evidence>
<evidence type="ECO:0000313" key="1">
    <source>
        <dbReference type="EMBL" id="KAG6933910.1"/>
    </source>
</evidence>
<gene>
    <name evidence="1" type="ORF">G0U57_018276</name>
</gene>
<feature type="non-terminal residue" evidence="1">
    <location>
        <position position="117"/>
    </location>
</feature>